<organism evidence="1 2">
    <name type="scientific">Streptomyces canus</name>
    <dbReference type="NCBI Taxonomy" id="58343"/>
    <lineage>
        <taxon>Bacteria</taxon>
        <taxon>Bacillati</taxon>
        <taxon>Actinomycetota</taxon>
        <taxon>Actinomycetes</taxon>
        <taxon>Kitasatosporales</taxon>
        <taxon>Streptomycetaceae</taxon>
        <taxon>Streptomyces</taxon>
        <taxon>Streptomyces aurantiacus group</taxon>
    </lineage>
</organism>
<dbReference type="Proteomes" id="UP000053669">
    <property type="component" value="Unassembled WGS sequence"/>
</dbReference>
<reference evidence="1 2" key="1">
    <citation type="submission" date="2015-10" db="EMBL/GenBank/DDBJ databases">
        <title>Draft genome sequence of Streptomyces canus DSM 40017, type strain for the species Streptomyces canus.</title>
        <authorList>
            <person name="Ruckert C."/>
            <person name="Winkler A."/>
            <person name="Kalinowski J."/>
            <person name="Kampfer P."/>
            <person name="Glaeser S."/>
        </authorList>
    </citation>
    <scope>NUCLEOTIDE SEQUENCE [LARGE SCALE GENOMIC DNA]</scope>
    <source>
        <strain evidence="1 2">DSM 40017</strain>
    </source>
</reference>
<protein>
    <submittedName>
        <fullName evidence="1">Uncharacterized protein</fullName>
    </submittedName>
</protein>
<name>A0A101SH54_9ACTN</name>
<comment type="caution">
    <text evidence="1">The sequence shown here is derived from an EMBL/GenBank/DDBJ whole genome shotgun (WGS) entry which is preliminary data.</text>
</comment>
<gene>
    <name evidence="1" type="ORF">AQJ46_01180</name>
</gene>
<sequence length="96" mass="10487">MHDLVRLGHPRPTRCALRDRCGGHAGQTVEAVDENRQYPYGSRGHHESGLLCQFPGGGRLEILPGVDLAARKFPAAVMAEPEQDATLGVEDREADR</sequence>
<dbReference type="EMBL" id="LMWU01000001">
    <property type="protein sequence ID" value="KUN74217.1"/>
    <property type="molecule type" value="Genomic_DNA"/>
</dbReference>
<evidence type="ECO:0000313" key="2">
    <source>
        <dbReference type="Proteomes" id="UP000053669"/>
    </source>
</evidence>
<evidence type="ECO:0000313" key="1">
    <source>
        <dbReference type="EMBL" id="KUN74217.1"/>
    </source>
</evidence>
<dbReference type="AlphaFoldDB" id="A0A101SH54"/>
<proteinExistence type="predicted"/>
<accession>A0A101SH54</accession>